<sequence>MKRFSILVAALAAVLLFARPALAVNLRHGVIVVHNHTSHELSVLLEDKSFIGHPIQVARIAPGKTFITDACCFWVNGLYRMRTHRSAGLHMRHMGGSLAPFEFTPHLCKRDGFTYGYAVIVVNDDNTIHEVDQHSC</sequence>
<evidence type="ECO:0000313" key="1">
    <source>
        <dbReference type="EMBL" id="CBH74681.1"/>
    </source>
</evidence>
<comment type="caution">
    <text evidence="1">The sequence shown here is derived from an EMBL/GenBank/DDBJ whole genome shotgun (WGS) entry which is preliminary data.</text>
</comment>
<organism evidence="1">
    <name type="scientific">mine drainage metagenome</name>
    <dbReference type="NCBI Taxonomy" id="410659"/>
    <lineage>
        <taxon>unclassified sequences</taxon>
        <taxon>metagenomes</taxon>
        <taxon>ecological metagenomes</taxon>
    </lineage>
</organism>
<protein>
    <submittedName>
        <fullName evidence="1">Uncharacterized protein</fullName>
    </submittedName>
</protein>
<accession>E6PDZ6</accession>
<name>E6PDZ6_9ZZZZ</name>
<proteinExistence type="predicted"/>
<reference evidence="1" key="1">
    <citation type="submission" date="2009-10" db="EMBL/GenBank/DDBJ databases">
        <title>Diversity of trophic interactions inside an arsenic-rich microbial ecosystem.</title>
        <authorList>
            <person name="Bertin P.N."/>
            <person name="Heinrich-Salmeron A."/>
            <person name="Pelletier E."/>
            <person name="Goulhen-Chollet F."/>
            <person name="Arsene-Ploetze F."/>
            <person name="Gallien S."/>
            <person name="Calteau A."/>
            <person name="Vallenet D."/>
            <person name="Casiot C."/>
            <person name="Chane-Woon-Ming B."/>
            <person name="Giloteaux L."/>
            <person name="Barakat M."/>
            <person name="Bonnefoy V."/>
            <person name="Bruneel O."/>
            <person name="Chandler M."/>
            <person name="Cleiss J."/>
            <person name="Duran R."/>
            <person name="Elbaz-Poulichet F."/>
            <person name="Fonknechten N."/>
            <person name="Lauga B."/>
            <person name="Mornico D."/>
            <person name="Ortet P."/>
            <person name="Schaeffer C."/>
            <person name="Siguier P."/>
            <person name="Alexander Thil Smith A."/>
            <person name="Van Dorsselaer A."/>
            <person name="Weissenbach J."/>
            <person name="Medigue C."/>
            <person name="Le Paslier D."/>
        </authorList>
    </citation>
    <scope>NUCLEOTIDE SEQUENCE</scope>
</reference>
<dbReference type="EMBL" id="CABL01000002">
    <property type="protein sequence ID" value="CBH74681.1"/>
    <property type="molecule type" value="Genomic_DNA"/>
</dbReference>
<dbReference type="AlphaFoldDB" id="E6PDZ6"/>
<gene>
    <name evidence="1" type="ORF">CARN1_1784</name>
</gene>